<dbReference type="AlphaFoldDB" id="H8KVL6"/>
<feature type="transmembrane region" description="Helical" evidence="5">
    <location>
        <begin position="178"/>
        <end position="198"/>
    </location>
</feature>
<dbReference type="KEGG" id="scn:Solca_1435"/>
<feature type="transmembrane region" description="Helical" evidence="5">
    <location>
        <begin position="321"/>
        <end position="342"/>
    </location>
</feature>
<dbReference type="PANTHER" id="PTHR23508:SF10">
    <property type="entry name" value="CARBOXYLIC ACID TRANSPORTER PROTEIN HOMOLOG"/>
    <property type="match status" value="1"/>
</dbReference>
<feature type="transmembrane region" description="Helical" evidence="5">
    <location>
        <begin position="230"/>
        <end position="251"/>
    </location>
</feature>
<dbReference type="STRING" id="929556.Solca_1435"/>
<feature type="transmembrane region" description="Helical" evidence="5">
    <location>
        <begin position="153"/>
        <end position="172"/>
    </location>
</feature>
<dbReference type="PANTHER" id="PTHR23508">
    <property type="entry name" value="CARBOXYLIC ACID TRANSPORTER PROTEIN HOMOLOG"/>
    <property type="match status" value="1"/>
</dbReference>
<feature type="transmembrane region" description="Helical" evidence="5">
    <location>
        <begin position="354"/>
        <end position="378"/>
    </location>
</feature>
<accession>H8KVL6</accession>
<dbReference type="InterPro" id="IPR036259">
    <property type="entry name" value="MFS_trans_sf"/>
</dbReference>
<reference evidence="7" key="1">
    <citation type="submission" date="2012-02" db="EMBL/GenBank/DDBJ databases">
        <title>The complete genome of Solitalea canadensis DSM 3403.</title>
        <authorList>
            <consortium name="US DOE Joint Genome Institute (JGI-PGF)"/>
            <person name="Lucas S."/>
            <person name="Copeland A."/>
            <person name="Lapidus A."/>
            <person name="Glavina del Rio T."/>
            <person name="Dalin E."/>
            <person name="Tice H."/>
            <person name="Bruce D."/>
            <person name="Goodwin L."/>
            <person name="Pitluck S."/>
            <person name="Peters L."/>
            <person name="Ovchinnikova G."/>
            <person name="Lu M."/>
            <person name="Kyrpides N."/>
            <person name="Mavromatis K."/>
            <person name="Ivanova N."/>
            <person name="Brettin T."/>
            <person name="Detter J.C."/>
            <person name="Han C."/>
            <person name="Larimer F."/>
            <person name="Land M."/>
            <person name="Hauser L."/>
            <person name="Markowitz V."/>
            <person name="Cheng J.-F."/>
            <person name="Hugenholtz P."/>
            <person name="Woyke T."/>
            <person name="Wu D."/>
            <person name="Spring S."/>
            <person name="Schroeder M."/>
            <person name="Kopitz M."/>
            <person name="Brambilla E."/>
            <person name="Klenk H.-P."/>
            <person name="Eisen J.A."/>
        </authorList>
    </citation>
    <scope>NUCLEOTIDE SEQUENCE</scope>
    <source>
        <strain evidence="7">DSM 3403</strain>
    </source>
</reference>
<feature type="transmembrane region" description="Helical" evidence="5">
    <location>
        <begin position="93"/>
        <end position="113"/>
    </location>
</feature>
<organism evidence="7 8">
    <name type="scientific">Solitalea canadensis (strain ATCC 29591 / DSM 3403 / JCM 21819 / LMG 8368 / NBRC 15130 / NCIMB 12057 / USAM 9D)</name>
    <name type="common">Flexibacter canadensis</name>
    <dbReference type="NCBI Taxonomy" id="929556"/>
    <lineage>
        <taxon>Bacteria</taxon>
        <taxon>Pseudomonadati</taxon>
        <taxon>Bacteroidota</taxon>
        <taxon>Sphingobacteriia</taxon>
        <taxon>Sphingobacteriales</taxon>
        <taxon>Sphingobacteriaceae</taxon>
        <taxon>Solitalea</taxon>
    </lineage>
</organism>
<dbReference type="InterPro" id="IPR011701">
    <property type="entry name" value="MFS"/>
</dbReference>
<protein>
    <submittedName>
        <fullName evidence="7">Sugar phosphate permease</fullName>
    </submittedName>
</protein>
<feature type="domain" description="Major facilitator superfamily (MFS) profile" evidence="6">
    <location>
        <begin position="24"/>
        <end position="420"/>
    </location>
</feature>
<evidence type="ECO:0000259" key="6">
    <source>
        <dbReference type="PROSITE" id="PS50850"/>
    </source>
</evidence>
<evidence type="ECO:0000313" key="7">
    <source>
        <dbReference type="EMBL" id="AFD06519.1"/>
    </source>
</evidence>
<name>H8KVL6_SOLCM</name>
<dbReference type="eggNOG" id="COG0477">
    <property type="taxonomic scope" value="Bacteria"/>
</dbReference>
<dbReference type="InterPro" id="IPR020846">
    <property type="entry name" value="MFS_dom"/>
</dbReference>
<dbReference type="Proteomes" id="UP000007590">
    <property type="component" value="Chromosome"/>
</dbReference>
<comment type="subcellular location">
    <subcellularLocation>
        <location evidence="1">Membrane</location>
        <topology evidence="1">Multi-pass membrane protein</topology>
    </subcellularLocation>
</comment>
<gene>
    <name evidence="7" type="ordered locus">Solca_1435</name>
</gene>
<feature type="transmembrane region" description="Helical" evidence="5">
    <location>
        <begin position="21"/>
        <end position="47"/>
    </location>
</feature>
<dbReference type="RefSeq" id="WP_014679746.1">
    <property type="nucleotide sequence ID" value="NC_017770.1"/>
</dbReference>
<keyword evidence="8" id="KW-1185">Reference proteome</keyword>
<dbReference type="GO" id="GO:0046943">
    <property type="term" value="F:carboxylic acid transmembrane transporter activity"/>
    <property type="evidence" value="ECO:0007669"/>
    <property type="project" value="TreeGrafter"/>
</dbReference>
<evidence type="ECO:0000256" key="1">
    <source>
        <dbReference type="ARBA" id="ARBA00004141"/>
    </source>
</evidence>
<dbReference type="EMBL" id="CP003349">
    <property type="protein sequence ID" value="AFD06519.1"/>
    <property type="molecule type" value="Genomic_DNA"/>
</dbReference>
<evidence type="ECO:0000313" key="8">
    <source>
        <dbReference type="Proteomes" id="UP000007590"/>
    </source>
</evidence>
<feature type="transmembrane region" description="Helical" evidence="5">
    <location>
        <begin position="384"/>
        <end position="403"/>
    </location>
</feature>
<feature type="transmembrane region" description="Helical" evidence="5">
    <location>
        <begin position="297"/>
        <end position="315"/>
    </location>
</feature>
<sequence length="420" mass="45913">MQASEPIYQMEEKKPALSRNVVLLIIVAALGYFVDIYDLILFSVIRIKSLNGLGITDPDQLSSIGSFLINCQMIGMLTGGILWGILGDKKGRLWVLFGSIITYSIANIANGFVTNVDQYAILRFIAGVGLAGELGAGVTLITETMSKENRGYGTMLIAGIGLFGAVVAAQVGDHFSWQTSYIVGGVMGLVLLLMRVGVVESGMFHKVKNEEVARGNFFMLFTSWGRFKRFINSILIAVPVWFVIGVVVTFANDFGVQMGATETLSPGKGIMYAYTGIAIGDLLCGSLSQVFKTRKKIVFIFLTATLAAVLTFLFSRNFDAQYFHIMCFIMGLATGYWVVFVTMGAEQFGTNIRATVATTIPNFVRGSLVPVLIFFNFLKPHFGIINSGLIVGISTITLAYIALYNLDETYGKDLDYIEEK</sequence>
<keyword evidence="4 5" id="KW-0472">Membrane</keyword>
<dbReference type="CDD" id="cd17316">
    <property type="entry name" value="MFS_SV2_like"/>
    <property type="match status" value="1"/>
</dbReference>
<proteinExistence type="predicted"/>
<feature type="transmembrane region" description="Helical" evidence="5">
    <location>
        <begin position="67"/>
        <end position="86"/>
    </location>
</feature>
<dbReference type="Gene3D" id="1.20.1250.20">
    <property type="entry name" value="MFS general substrate transporter like domains"/>
    <property type="match status" value="2"/>
</dbReference>
<evidence type="ECO:0000256" key="5">
    <source>
        <dbReference type="SAM" id="Phobius"/>
    </source>
</evidence>
<feature type="transmembrane region" description="Helical" evidence="5">
    <location>
        <begin position="119"/>
        <end position="141"/>
    </location>
</feature>
<keyword evidence="2 5" id="KW-0812">Transmembrane</keyword>
<keyword evidence="3 5" id="KW-1133">Transmembrane helix</keyword>
<evidence type="ECO:0000256" key="2">
    <source>
        <dbReference type="ARBA" id="ARBA00022692"/>
    </source>
</evidence>
<feature type="transmembrane region" description="Helical" evidence="5">
    <location>
        <begin position="271"/>
        <end position="290"/>
    </location>
</feature>
<evidence type="ECO:0000256" key="4">
    <source>
        <dbReference type="ARBA" id="ARBA00023136"/>
    </source>
</evidence>
<dbReference type="GO" id="GO:0005886">
    <property type="term" value="C:plasma membrane"/>
    <property type="evidence" value="ECO:0007669"/>
    <property type="project" value="TreeGrafter"/>
</dbReference>
<dbReference type="HOGENOM" id="CLU_001265_46_6_10"/>
<dbReference type="SUPFAM" id="SSF103473">
    <property type="entry name" value="MFS general substrate transporter"/>
    <property type="match status" value="1"/>
</dbReference>
<dbReference type="Pfam" id="PF07690">
    <property type="entry name" value="MFS_1"/>
    <property type="match status" value="1"/>
</dbReference>
<dbReference type="PROSITE" id="PS50850">
    <property type="entry name" value="MFS"/>
    <property type="match status" value="1"/>
</dbReference>
<evidence type="ECO:0000256" key="3">
    <source>
        <dbReference type="ARBA" id="ARBA00022989"/>
    </source>
</evidence>